<reference evidence="1 2" key="1">
    <citation type="journal article" date="2017" name="Front. Microbiol.">
        <title>Genome Sequence of Desulfurella amilsii Strain TR1 and Comparative Genomics of Desulfurellaceae Family.</title>
        <authorList>
            <person name="Florentino A.P."/>
            <person name="Stams A.J."/>
            <person name="Sanchez-Andrea I."/>
        </authorList>
    </citation>
    <scope>NUCLEOTIDE SEQUENCE [LARGE SCALE GENOMIC DNA]</scope>
    <source>
        <strain evidence="1 2">TR1</strain>
    </source>
</reference>
<protein>
    <submittedName>
        <fullName evidence="1">Uncharacterized protein</fullName>
    </submittedName>
</protein>
<evidence type="ECO:0000313" key="1">
    <source>
        <dbReference type="EMBL" id="OSS42860.1"/>
    </source>
</evidence>
<dbReference type="AlphaFoldDB" id="A0A1X4XZ98"/>
<organism evidence="1 2">
    <name type="scientific">Desulfurella amilsii</name>
    <dbReference type="NCBI Taxonomy" id="1562698"/>
    <lineage>
        <taxon>Bacteria</taxon>
        <taxon>Pseudomonadati</taxon>
        <taxon>Campylobacterota</taxon>
        <taxon>Desulfurellia</taxon>
        <taxon>Desulfurellales</taxon>
        <taxon>Desulfurellaceae</taxon>
        <taxon>Desulfurella</taxon>
    </lineage>
</organism>
<gene>
    <name evidence="1" type="ORF">DESAMIL20_290</name>
</gene>
<sequence length="223" mass="27481">MKKTLSETIKENLKKDYRYNNYYVAVSGNEEFEIKVWEENKDYYISYIKHKYFDVLFERYKDKSVNMLTAKYFKYKHLSENDTMKYIKMLVIVYILQHQGINYKEIFLLKEDFVDSFVEILFHSKYHSKKINIEETKIRYIELKNPREAFFYNAVNYIEKKDNYYFKKCLFFANNNYVDSRRLIKIEIERKREKERESMSLNFPQEIKKTKMNKGIDISKIII</sequence>
<comment type="caution">
    <text evidence="1">The sequence shown here is derived from an EMBL/GenBank/DDBJ whole genome shotgun (WGS) entry which is preliminary data.</text>
</comment>
<dbReference type="RefSeq" id="WP_086033108.1">
    <property type="nucleotide sequence ID" value="NZ_MDSU01000002.1"/>
</dbReference>
<dbReference type="EMBL" id="MDSU01000002">
    <property type="protein sequence ID" value="OSS42860.1"/>
    <property type="molecule type" value="Genomic_DNA"/>
</dbReference>
<accession>A0A1X4XZ98</accession>
<dbReference type="Proteomes" id="UP000194141">
    <property type="component" value="Unassembled WGS sequence"/>
</dbReference>
<dbReference type="STRING" id="1562698.DESAMIL20_290"/>
<proteinExistence type="predicted"/>
<name>A0A1X4XZ98_9BACT</name>
<evidence type="ECO:0000313" key="2">
    <source>
        <dbReference type="Proteomes" id="UP000194141"/>
    </source>
</evidence>
<keyword evidence="2" id="KW-1185">Reference proteome</keyword>